<reference evidence="2" key="1">
    <citation type="submission" date="2021-03" db="EMBL/GenBank/DDBJ databases">
        <authorList>
            <person name="Bekaert M."/>
        </authorList>
    </citation>
    <scope>NUCLEOTIDE SEQUENCE</scope>
</reference>
<gene>
    <name evidence="2" type="ORF">MEDL_56522</name>
</gene>
<evidence type="ECO:0000313" key="3">
    <source>
        <dbReference type="Proteomes" id="UP000683360"/>
    </source>
</evidence>
<feature type="region of interest" description="Disordered" evidence="1">
    <location>
        <begin position="86"/>
        <end position="114"/>
    </location>
</feature>
<keyword evidence="3" id="KW-1185">Reference proteome</keyword>
<accession>A0A8S3UNV7</accession>
<protein>
    <submittedName>
        <fullName evidence="2">Uncharacterized protein</fullName>
    </submittedName>
</protein>
<evidence type="ECO:0000256" key="1">
    <source>
        <dbReference type="SAM" id="MobiDB-lite"/>
    </source>
</evidence>
<evidence type="ECO:0000313" key="2">
    <source>
        <dbReference type="EMBL" id="CAG2244412.1"/>
    </source>
</evidence>
<organism evidence="2 3">
    <name type="scientific">Mytilus edulis</name>
    <name type="common">Blue mussel</name>
    <dbReference type="NCBI Taxonomy" id="6550"/>
    <lineage>
        <taxon>Eukaryota</taxon>
        <taxon>Metazoa</taxon>
        <taxon>Spiralia</taxon>
        <taxon>Lophotrochozoa</taxon>
        <taxon>Mollusca</taxon>
        <taxon>Bivalvia</taxon>
        <taxon>Autobranchia</taxon>
        <taxon>Pteriomorphia</taxon>
        <taxon>Mytilida</taxon>
        <taxon>Mytiloidea</taxon>
        <taxon>Mytilidae</taxon>
        <taxon>Mytilinae</taxon>
        <taxon>Mytilus</taxon>
    </lineage>
</organism>
<feature type="region of interest" description="Disordered" evidence="1">
    <location>
        <begin position="177"/>
        <end position="205"/>
    </location>
</feature>
<dbReference type="AlphaFoldDB" id="A0A8S3UNV7"/>
<dbReference type="EMBL" id="CAJPWZ010002737">
    <property type="protein sequence ID" value="CAG2244412.1"/>
    <property type="molecule type" value="Genomic_DNA"/>
</dbReference>
<comment type="caution">
    <text evidence="2">The sequence shown here is derived from an EMBL/GenBank/DDBJ whole genome shotgun (WGS) entry which is preliminary data.</text>
</comment>
<dbReference type="Proteomes" id="UP000683360">
    <property type="component" value="Unassembled WGS sequence"/>
</dbReference>
<dbReference type="OrthoDB" id="6156976at2759"/>
<proteinExistence type="predicted"/>
<name>A0A8S3UNV7_MYTED</name>
<feature type="compositionally biased region" description="Polar residues" evidence="1">
    <location>
        <begin position="86"/>
        <end position="101"/>
    </location>
</feature>
<sequence length="301" mass="32880">MCLYLVIDSSIGEDCVRLKEDTQVKDTSCNNQFVTVCQRAASLETTSNIDITSSQEIPTTNRKTTEGPTTTEADILETTSIIGITSSQDITTTNQKPSEAPTTAKADMFGTTSPHLSTKTETFVETPTSYIRQLEITSIMDISSSPEVTTETPITVEVSTTTDTDLSVTTVAELSTNTETTVELSTSNSASSVSRSPTVSSTPSSVMSTNSTQYCTYVSICSNQTNNTSGSREYTYKVDKKKLSSYKRKHQSASDPRKSSMYIGKCRNCCAGFGRSADNVFGLRTDKSLTSLFYYRYRIHV</sequence>
<feature type="region of interest" description="Disordered" evidence="1">
    <location>
        <begin position="49"/>
        <end position="68"/>
    </location>
</feature>
<feature type="compositionally biased region" description="Low complexity" evidence="1">
    <location>
        <begin position="185"/>
        <end position="205"/>
    </location>
</feature>